<sequence>MSVVHRNNATDLIGKQDLYQRQHSANADFLMCCVHRTRGGAGKLISIPIPSDWQGRYGSAPGLAWGATNALKEHPFD</sequence>
<protein>
    <submittedName>
        <fullName evidence="1">Uncharacterized protein</fullName>
    </submittedName>
</protein>
<accession>A0AAV4Y5L2</accession>
<dbReference type="Proteomes" id="UP001054945">
    <property type="component" value="Unassembled WGS sequence"/>
</dbReference>
<gene>
    <name evidence="1" type="ORF">CEXT_3341</name>
</gene>
<name>A0AAV4Y5L2_CAEEX</name>
<keyword evidence="2" id="KW-1185">Reference proteome</keyword>
<proteinExistence type="predicted"/>
<comment type="caution">
    <text evidence="1">The sequence shown here is derived from an EMBL/GenBank/DDBJ whole genome shotgun (WGS) entry which is preliminary data.</text>
</comment>
<dbReference type="AlphaFoldDB" id="A0AAV4Y5L2"/>
<reference evidence="1 2" key="1">
    <citation type="submission" date="2021-06" db="EMBL/GenBank/DDBJ databases">
        <title>Caerostris extrusa draft genome.</title>
        <authorList>
            <person name="Kono N."/>
            <person name="Arakawa K."/>
        </authorList>
    </citation>
    <scope>NUCLEOTIDE SEQUENCE [LARGE SCALE GENOMIC DNA]</scope>
</reference>
<evidence type="ECO:0000313" key="2">
    <source>
        <dbReference type="Proteomes" id="UP001054945"/>
    </source>
</evidence>
<organism evidence="1 2">
    <name type="scientific">Caerostris extrusa</name>
    <name type="common">Bark spider</name>
    <name type="synonym">Caerostris bankana</name>
    <dbReference type="NCBI Taxonomy" id="172846"/>
    <lineage>
        <taxon>Eukaryota</taxon>
        <taxon>Metazoa</taxon>
        <taxon>Ecdysozoa</taxon>
        <taxon>Arthropoda</taxon>
        <taxon>Chelicerata</taxon>
        <taxon>Arachnida</taxon>
        <taxon>Araneae</taxon>
        <taxon>Araneomorphae</taxon>
        <taxon>Entelegynae</taxon>
        <taxon>Araneoidea</taxon>
        <taxon>Araneidae</taxon>
        <taxon>Caerostris</taxon>
    </lineage>
</organism>
<dbReference type="EMBL" id="BPLR01001405">
    <property type="protein sequence ID" value="GIZ02164.1"/>
    <property type="molecule type" value="Genomic_DNA"/>
</dbReference>
<evidence type="ECO:0000313" key="1">
    <source>
        <dbReference type="EMBL" id="GIZ02164.1"/>
    </source>
</evidence>